<dbReference type="EMBL" id="CP011391">
    <property type="protein sequence ID" value="AMK53770.1"/>
    <property type="molecule type" value="Genomic_DNA"/>
</dbReference>
<reference evidence="2 3" key="1">
    <citation type="journal article" date="2016" name="Gut Pathog.">
        <title>Whole genome sequencing of "Faecalibaculum rodentium" ALO17, isolated from C57BL/6J laboratory mouse feces.</title>
        <authorList>
            <person name="Lim S."/>
            <person name="Chang D.H."/>
            <person name="Ahn S."/>
            <person name="Kim B.C."/>
        </authorList>
    </citation>
    <scope>NUCLEOTIDE SEQUENCE [LARGE SCALE GENOMIC DNA]</scope>
    <source>
        <strain evidence="2 3">Alo17</strain>
    </source>
</reference>
<feature type="transmembrane region" description="Helical" evidence="1">
    <location>
        <begin position="61"/>
        <end position="80"/>
    </location>
</feature>
<feature type="transmembrane region" description="Helical" evidence="1">
    <location>
        <begin position="224"/>
        <end position="249"/>
    </location>
</feature>
<accession>A0A140DSZ3</accession>
<evidence type="ECO:0000313" key="2">
    <source>
        <dbReference type="EMBL" id="AMK53770.1"/>
    </source>
</evidence>
<dbReference type="OrthoDB" id="1655925at2"/>
<sequence length="287" mass="31452">MIEFLSGIVEFITSLATFDYAKIQEIFNLAALHPNGSNLTDGVSFPAASLWETAQNVSLKAVAPVAVTVCGIFFAMELFHLLSRNQTSGIDMFYSIIMTLLKMAICVVVVKNMTGIISLCFSLSTEVANNIGKMITIEEMSSINTEELVTEAMKDADLMNKFFAGVTAWFCNVVINIALTLASIVCQLRFIEIYIFVAVAPVPFCTFCSSEYKSIGVSFLKRLLALGLQGAFIMIAVYFFMTIIGAIQLESVGDIFTLCWTYVGFSLLLVIAIFQTGGWAKSLLQVN</sequence>
<feature type="transmembrane region" description="Helical" evidence="1">
    <location>
        <begin position="162"/>
        <end position="185"/>
    </location>
</feature>
<feature type="transmembrane region" description="Helical" evidence="1">
    <location>
        <begin position="255"/>
        <end position="274"/>
    </location>
</feature>
<evidence type="ECO:0008006" key="4">
    <source>
        <dbReference type="Google" id="ProtNLM"/>
    </source>
</evidence>
<dbReference type="KEGG" id="fro:AALO17_06360"/>
<dbReference type="InterPro" id="IPR045798">
    <property type="entry name" value="TrbL_Firmicutes"/>
</dbReference>
<dbReference type="RefSeq" id="WP_067555331.1">
    <property type="nucleotide sequence ID" value="NZ_CAMTMS010000007.1"/>
</dbReference>
<keyword evidence="1" id="KW-1133">Transmembrane helix</keyword>
<keyword evidence="1" id="KW-0472">Membrane</keyword>
<proteinExistence type="predicted"/>
<evidence type="ECO:0000313" key="3">
    <source>
        <dbReference type="Proteomes" id="UP000069771"/>
    </source>
</evidence>
<evidence type="ECO:0000256" key="1">
    <source>
        <dbReference type="SAM" id="Phobius"/>
    </source>
</evidence>
<keyword evidence="3" id="KW-1185">Reference proteome</keyword>
<dbReference type="Proteomes" id="UP000069771">
    <property type="component" value="Chromosome"/>
</dbReference>
<dbReference type="AlphaFoldDB" id="A0A140DSZ3"/>
<feature type="transmembrane region" description="Helical" evidence="1">
    <location>
        <begin position="92"/>
        <end position="110"/>
    </location>
</feature>
<protein>
    <recommendedName>
        <fullName evidence="4">TrbL/VirB6 plasmid conjugal transfer protein</fullName>
    </recommendedName>
</protein>
<keyword evidence="1" id="KW-0812">Transmembrane</keyword>
<dbReference type="Pfam" id="PF19478">
    <property type="entry name" value="TrbL_2"/>
    <property type="match status" value="1"/>
</dbReference>
<dbReference type="GeneID" id="78477457"/>
<feature type="transmembrane region" description="Helical" evidence="1">
    <location>
        <begin position="191"/>
        <end position="212"/>
    </location>
</feature>
<dbReference type="STRING" id="1702221.AALO17_06360"/>
<gene>
    <name evidence="2" type="ORF">AALO17_06360</name>
</gene>
<organism evidence="2 3">
    <name type="scientific">Faecalibaculum rodentium</name>
    <dbReference type="NCBI Taxonomy" id="1702221"/>
    <lineage>
        <taxon>Bacteria</taxon>
        <taxon>Bacillati</taxon>
        <taxon>Bacillota</taxon>
        <taxon>Erysipelotrichia</taxon>
        <taxon>Erysipelotrichales</taxon>
        <taxon>Erysipelotrichaceae</taxon>
        <taxon>Faecalibaculum</taxon>
    </lineage>
</organism>
<name>A0A140DSZ3_9FIRM</name>